<dbReference type="EMBL" id="CAFBNE010000141">
    <property type="protein sequence ID" value="CAB4967484.1"/>
    <property type="molecule type" value="Genomic_DNA"/>
</dbReference>
<proteinExistence type="predicted"/>
<sequence>MRRIVVARQRSGRSGAMRDDRGAVALLVALLLGAGVLTGLLGLVVDGGRMFAERRVVQNGADAAALAVAQNCALERPECSTQTNARTVAGTFANLNASDDGRTAVDELCGSAPLAACPSLGTAPKWNDCQTAVTGNYARVRTRSEDSSGSGYFLPIFAGVLSGGSGSQLSVGACSQVKWGGASSAPIQFPFLLPACAPLLAEGLKVIEDFDPNDPSTSCTVNGITYDPVTKGFAFGTLPGANTDCVTTVTVDVGDVIDVETSLTQVCGTKIDTVLDPIIDAGNPIILPVVGAHTRTGQGQYDFTVLSFKSFTLIGYKLKNISGGTAPTGGWRSTACGASAKRSCLYGSVGTDVVIGDVGGPDDFGVRAVQLLP</sequence>
<dbReference type="Pfam" id="PF13400">
    <property type="entry name" value="Tad"/>
    <property type="match status" value="1"/>
</dbReference>
<gene>
    <name evidence="3" type="ORF">UFOPK3772_02971</name>
</gene>
<feature type="domain" description="Putative Flp pilus-assembly TadG-like N-terminal" evidence="2">
    <location>
        <begin position="22"/>
        <end position="70"/>
    </location>
</feature>
<accession>A0A6J7LP72</accession>
<keyword evidence="1" id="KW-0812">Transmembrane</keyword>
<keyword evidence="1" id="KW-1133">Transmembrane helix</keyword>
<dbReference type="InterPro" id="IPR028087">
    <property type="entry name" value="Tad_N"/>
</dbReference>
<evidence type="ECO:0000256" key="1">
    <source>
        <dbReference type="SAM" id="Phobius"/>
    </source>
</evidence>
<name>A0A6J7LP72_9ZZZZ</name>
<dbReference type="AlphaFoldDB" id="A0A6J7LP72"/>
<evidence type="ECO:0000259" key="2">
    <source>
        <dbReference type="Pfam" id="PF13400"/>
    </source>
</evidence>
<protein>
    <submittedName>
        <fullName evidence="3">Unannotated protein</fullName>
    </submittedName>
</protein>
<reference evidence="3" key="1">
    <citation type="submission" date="2020-05" db="EMBL/GenBank/DDBJ databases">
        <authorList>
            <person name="Chiriac C."/>
            <person name="Salcher M."/>
            <person name="Ghai R."/>
            <person name="Kavagutti S V."/>
        </authorList>
    </citation>
    <scope>NUCLEOTIDE SEQUENCE</scope>
</reference>
<evidence type="ECO:0000313" key="3">
    <source>
        <dbReference type="EMBL" id="CAB4967484.1"/>
    </source>
</evidence>
<organism evidence="3">
    <name type="scientific">freshwater metagenome</name>
    <dbReference type="NCBI Taxonomy" id="449393"/>
    <lineage>
        <taxon>unclassified sequences</taxon>
        <taxon>metagenomes</taxon>
        <taxon>ecological metagenomes</taxon>
    </lineage>
</organism>
<feature type="transmembrane region" description="Helical" evidence="1">
    <location>
        <begin position="21"/>
        <end position="45"/>
    </location>
</feature>
<keyword evidence="1" id="KW-0472">Membrane</keyword>